<dbReference type="OrthoDB" id="9787061at2"/>
<keyword evidence="3 5" id="KW-0012">Acyltransferase</keyword>
<evidence type="ECO:0000256" key="9">
    <source>
        <dbReference type="PIRSR" id="PIRSR016262-3"/>
    </source>
</evidence>
<feature type="binding site" evidence="5 8">
    <location>
        <begin position="164"/>
        <end position="166"/>
    </location>
    <ligand>
        <name>substrate</name>
    </ligand>
</feature>
<dbReference type="InterPro" id="IPR004143">
    <property type="entry name" value="BPL_LPL_catalytic"/>
</dbReference>
<evidence type="ECO:0000256" key="1">
    <source>
        <dbReference type="ARBA" id="ARBA00004821"/>
    </source>
</evidence>
<sequence>MTFSAPIASSTTRPAPLEWIAAPAPVSYETALAAMDARAAAIADEAASECVWLLEHPPLYTAGTSASDDELLEPGRLPVFKTGRGGRYTYHGPGQRIAYVMVDLTPRGRDVRAYVAGLESWLIATLARLGVEGERRSGAVGIFVDGAKIASIGVRVRRWVTLHGVSLNVDPELSHFAGIVPCGLQDTPVTSLAALGAETDMARVDEALRASFLETF</sequence>
<comment type="function">
    <text evidence="4 5 6">Catalyzes the transfer of endogenously produced octanoic acid from octanoyl-acyl-carrier-protein onto the lipoyl domains of lipoate-dependent enzymes. Lipoyl-ACP can also act as a substrate although octanoyl-ACP is likely to be the physiological substrate.</text>
</comment>
<comment type="subcellular location">
    <subcellularLocation>
        <location evidence="5">Cytoplasm</location>
    </subcellularLocation>
</comment>
<dbReference type="Proteomes" id="UP000094472">
    <property type="component" value="Unassembled WGS sequence"/>
</dbReference>
<dbReference type="InterPro" id="IPR000544">
    <property type="entry name" value="Octanoyltransferase"/>
</dbReference>
<comment type="pathway">
    <text evidence="1 5 6">Protein modification; protein lipoylation via endogenous pathway; protein N(6)-(lipoyl)lysine from octanoyl-[acyl-carrier-protein]: step 1/2.</text>
</comment>
<dbReference type="Pfam" id="PF21948">
    <property type="entry name" value="LplA-B_cat"/>
    <property type="match status" value="1"/>
</dbReference>
<comment type="catalytic activity">
    <reaction evidence="5 6">
        <text>octanoyl-[ACP] + L-lysyl-[protein] = N(6)-octanoyl-L-lysyl-[protein] + holo-[ACP] + H(+)</text>
        <dbReference type="Rhea" id="RHEA:17665"/>
        <dbReference type="Rhea" id="RHEA-COMP:9636"/>
        <dbReference type="Rhea" id="RHEA-COMP:9685"/>
        <dbReference type="Rhea" id="RHEA-COMP:9752"/>
        <dbReference type="Rhea" id="RHEA-COMP:9928"/>
        <dbReference type="ChEBI" id="CHEBI:15378"/>
        <dbReference type="ChEBI" id="CHEBI:29969"/>
        <dbReference type="ChEBI" id="CHEBI:64479"/>
        <dbReference type="ChEBI" id="CHEBI:78463"/>
        <dbReference type="ChEBI" id="CHEBI:78809"/>
        <dbReference type="EC" id="2.3.1.181"/>
    </reaction>
</comment>
<dbReference type="NCBIfam" id="NF010921">
    <property type="entry name" value="PRK14341.1"/>
    <property type="match status" value="1"/>
</dbReference>
<gene>
    <name evidence="5" type="primary">lipB</name>
    <name evidence="11" type="ORF">AUC69_14995</name>
</gene>
<evidence type="ECO:0000256" key="6">
    <source>
        <dbReference type="PIRNR" id="PIRNR016262"/>
    </source>
</evidence>
<feature type="binding site" evidence="5 8">
    <location>
        <begin position="151"/>
        <end position="153"/>
    </location>
    <ligand>
        <name>substrate</name>
    </ligand>
</feature>
<dbReference type="InterPro" id="IPR045864">
    <property type="entry name" value="aa-tRNA-synth_II/BPL/LPL"/>
</dbReference>
<comment type="similarity">
    <text evidence="5 6">Belongs to the LipB family.</text>
</comment>
<dbReference type="Gene3D" id="3.30.930.10">
    <property type="entry name" value="Bira Bifunctional Protein, Domain 2"/>
    <property type="match status" value="1"/>
</dbReference>
<dbReference type="PROSITE" id="PS01313">
    <property type="entry name" value="LIPB"/>
    <property type="match status" value="1"/>
</dbReference>
<dbReference type="GO" id="GO:0005737">
    <property type="term" value="C:cytoplasm"/>
    <property type="evidence" value="ECO:0007669"/>
    <property type="project" value="UniProtKB-SubCell"/>
</dbReference>
<dbReference type="GO" id="GO:0009249">
    <property type="term" value="P:protein lipoylation"/>
    <property type="evidence" value="ECO:0007669"/>
    <property type="project" value="InterPro"/>
</dbReference>
<dbReference type="PANTHER" id="PTHR10993:SF7">
    <property type="entry name" value="LIPOYLTRANSFERASE 2, MITOCHONDRIAL-RELATED"/>
    <property type="match status" value="1"/>
</dbReference>
<keyword evidence="12" id="KW-1185">Reference proteome</keyword>
<dbReference type="InterPro" id="IPR020605">
    <property type="entry name" value="Octanoyltransferase_CS"/>
</dbReference>
<evidence type="ECO:0000256" key="2">
    <source>
        <dbReference type="ARBA" id="ARBA00022679"/>
    </source>
</evidence>
<dbReference type="AlphaFoldDB" id="A0A1E3VSE0"/>
<dbReference type="CDD" id="cd16444">
    <property type="entry name" value="LipB"/>
    <property type="match status" value="1"/>
</dbReference>
<evidence type="ECO:0000256" key="7">
    <source>
        <dbReference type="PIRSR" id="PIRSR016262-1"/>
    </source>
</evidence>
<name>A0A1E3VSE0_9HYPH</name>
<dbReference type="NCBIfam" id="TIGR00214">
    <property type="entry name" value="lipB"/>
    <property type="match status" value="1"/>
</dbReference>
<feature type="domain" description="BPL/LPL catalytic" evidence="10">
    <location>
        <begin position="45"/>
        <end position="216"/>
    </location>
</feature>
<evidence type="ECO:0000256" key="4">
    <source>
        <dbReference type="ARBA" id="ARBA00024732"/>
    </source>
</evidence>
<comment type="miscellaneous">
    <text evidence="5">In the reaction, the free carboxyl group of octanoic acid is attached via an amide linkage to the epsilon-amino group of a specific lysine residue of lipoyl domains of lipoate-dependent enzymes.</text>
</comment>
<dbReference type="EC" id="2.3.1.181" evidence="5 6"/>
<feature type="binding site" evidence="5 8">
    <location>
        <begin position="84"/>
        <end position="91"/>
    </location>
    <ligand>
        <name>substrate</name>
    </ligand>
</feature>
<keyword evidence="5" id="KW-0963">Cytoplasm</keyword>
<dbReference type="EMBL" id="LPWF01000029">
    <property type="protein sequence ID" value="ODR96453.1"/>
    <property type="molecule type" value="Genomic_DNA"/>
</dbReference>
<reference evidence="11 12" key="1">
    <citation type="journal article" date="2016" name="Environ. Microbiol.">
        <title>New Methyloceanibacter diversity from North Sea sediments includes methanotroph containing solely the soluble methane monooxygenase.</title>
        <authorList>
            <person name="Vekeman B."/>
            <person name="Kerckhof F.M."/>
            <person name="Cremers G."/>
            <person name="de Vos P."/>
            <person name="Vandamme P."/>
            <person name="Boon N."/>
            <person name="Op den Camp H.J."/>
            <person name="Heylen K."/>
        </authorList>
    </citation>
    <scope>NUCLEOTIDE SEQUENCE [LARGE SCALE GENOMIC DNA]</scope>
    <source>
        <strain evidence="11 12">R-67175</strain>
    </source>
</reference>
<dbReference type="UniPathway" id="UPA00538">
    <property type="reaction ID" value="UER00592"/>
</dbReference>
<evidence type="ECO:0000256" key="8">
    <source>
        <dbReference type="PIRSR" id="PIRSR016262-2"/>
    </source>
</evidence>
<accession>A0A1E3VSE0</accession>
<evidence type="ECO:0000313" key="12">
    <source>
        <dbReference type="Proteomes" id="UP000094472"/>
    </source>
</evidence>
<dbReference type="RefSeq" id="WP_069442380.1">
    <property type="nucleotide sequence ID" value="NZ_LPWF01000029.1"/>
</dbReference>
<keyword evidence="11" id="KW-0436">Ligase</keyword>
<evidence type="ECO:0000256" key="3">
    <source>
        <dbReference type="ARBA" id="ARBA00023315"/>
    </source>
</evidence>
<dbReference type="SUPFAM" id="SSF55681">
    <property type="entry name" value="Class II aaRS and biotin synthetases"/>
    <property type="match status" value="1"/>
</dbReference>
<comment type="caution">
    <text evidence="11">The sequence shown here is derived from an EMBL/GenBank/DDBJ whole genome shotgun (WGS) entry which is preliminary data.</text>
</comment>
<evidence type="ECO:0000256" key="5">
    <source>
        <dbReference type="HAMAP-Rule" id="MF_00013"/>
    </source>
</evidence>
<evidence type="ECO:0000259" key="10">
    <source>
        <dbReference type="PROSITE" id="PS51733"/>
    </source>
</evidence>
<dbReference type="GO" id="GO:0016874">
    <property type="term" value="F:ligase activity"/>
    <property type="evidence" value="ECO:0007669"/>
    <property type="project" value="UniProtKB-KW"/>
</dbReference>
<organism evidence="11 12">
    <name type="scientific">Methyloceanibacter superfactus</name>
    <dbReference type="NCBI Taxonomy" id="1774969"/>
    <lineage>
        <taxon>Bacteria</taxon>
        <taxon>Pseudomonadati</taxon>
        <taxon>Pseudomonadota</taxon>
        <taxon>Alphaproteobacteria</taxon>
        <taxon>Hyphomicrobiales</taxon>
        <taxon>Hyphomicrobiaceae</taxon>
        <taxon>Methyloceanibacter</taxon>
    </lineage>
</organism>
<dbReference type="HAMAP" id="MF_00013">
    <property type="entry name" value="LipB"/>
    <property type="match status" value="1"/>
</dbReference>
<proteinExistence type="inferred from homology"/>
<protein>
    <recommendedName>
        <fullName evidence="5 6">Octanoyltransferase</fullName>
        <ecNumber evidence="5 6">2.3.1.181</ecNumber>
    </recommendedName>
    <alternativeName>
        <fullName evidence="5">Lipoate-protein ligase B</fullName>
    </alternativeName>
    <alternativeName>
        <fullName evidence="5">Lipoyl/octanoyl transferase</fullName>
    </alternativeName>
    <alternativeName>
        <fullName evidence="5">Octanoyl-[acyl-carrier-protein]-protein N-octanoyltransferase</fullName>
    </alternativeName>
</protein>
<feature type="active site" description="Acyl-thioester intermediate" evidence="5 7">
    <location>
        <position position="182"/>
    </location>
</feature>
<feature type="site" description="Lowers pKa of active site Cys" evidence="5 9">
    <location>
        <position position="148"/>
    </location>
</feature>
<dbReference type="PIRSF" id="PIRSF016262">
    <property type="entry name" value="LPLase"/>
    <property type="match status" value="1"/>
</dbReference>
<dbReference type="PROSITE" id="PS51733">
    <property type="entry name" value="BPL_LPL_CATALYTIC"/>
    <property type="match status" value="1"/>
</dbReference>
<evidence type="ECO:0000313" key="11">
    <source>
        <dbReference type="EMBL" id="ODR96453.1"/>
    </source>
</evidence>
<dbReference type="PANTHER" id="PTHR10993">
    <property type="entry name" value="OCTANOYLTRANSFERASE"/>
    <property type="match status" value="1"/>
</dbReference>
<keyword evidence="2 5" id="KW-0808">Transferase</keyword>
<dbReference type="STRING" id="1774969.AUC69_14995"/>
<dbReference type="GO" id="GO:0033819">
    <property type="term" value="F:lipoyl(octanoyl) transferase activity"/>
    <property type="evidence" value="ECO:0007669"/>
    <property type="project" value="UniProtKB-EC"/>
</dbReference>